<dbReference type="Proteomes" id="UP000289411">
    <property type="component" value="Unassembled WGS sequence"/>
</dbReference>
<dbReference type="OrthoDB" id="122670at2"/>
<sequence length="79" mass="9043">MVKLHFIGNIAFRVYGNDHRPAHFHVVAPDFKAMVEIDTLSLIRGTIPARDRRAVMDWAEQHRAEIIAAWNLLNPDLAI</sequence>
<dbReference type="RefSeq" id="WP_129221708.1">
    <property type="nucleotide sequence ID" value="NZ_QYBC01000026.1"/>
</dbReference>
<dbReference type="Pfam" id="PF13711">
    <property type="entry name" value="DUF4160"/>
    <property type="match status" value="1"/>
</dbReference>
<reference evidence="1 2" key="1">
    <citation type="submission" date="2018-09" db="EMBL/GenBank/DDBJ databases">
        <authorList>
            <person name="Grouzdev D.S."/>
            <person name="Krutkina M.S."/>
        </authorList>
    </citation>
    <scope>NUCLEOTIDE SEQUENCE [LARGE SCALE GENOMIC DNA]</scope>
    <source>
        <strain evidence="1 2">RmlP001</strain>
    </source>
</reference>
<evidence type="ECO:0000313" key="2">
    <source>
        <dbReference type="Proteomes" id="UP000289411"/>
    </source>
</evidence>
<reference evidence="1 2" key="2">
    <citation type="submission" date="2019-02" db="EMBL/GenBank/DDBJ databases">
        <title>'Lichenibacterium ramalinii' gen. nov. sp. nov., 'Lichenibacterium minor' gen. nov. sp. nov.</title>
        <authorList>
            <person name="Pankratov T."/>
        </authorList>
    </citation>
    <scope>NUCLEOTIDE SEQUENCE [LARGE SCALE GENOMIC DNA]</scope>
    <source>
        <strain evidence="1 2">RmlP001</strain>
    </source>
</reference>
<gene>
    <name evidence="1" type="ORF">D3272_23785</name>
</gene>
<protein>
    <submittedName>
        <fullName evidence="1">DUF4160 domain-containing protein</fullName>
    </submittedName>
</protein>
<name>A0A4Q2R7J2_9HYPH</name>
<organism evidence="1 2">
    <name type="scientific">Lichenibacterium ramalinae</name>
    <dbReference type="NCBI Taxonomy" id="2316527"/>
    <lineage>
        <taxon>Bacteria</taxon>
        <taxon>Pseudomonadati</taxon>
        <taxon>Pseudomonadota</taxon>
        <taxon>Alphaproteobacteria</taxon>
        <taxon>Hyphomicrobiales</taxon>
        <taxon>Lichenihabitantaceae</taxon>
        <taxon>Lichenibacterium</taxon>
    </lineage>
</organism>
<keyword evidence="2" id="KW-1185">Reference proteome</keyword>
<proteinExistence type="predicted"/>
<comment type="caution">
    <text evidence="1">The sequence shown here is derived from an EMBL/GenBank/DDBJ whole genome shotgun (WGS) entry which is preliminary data.</text>
</comment>
<evidence type="ECO:0000313" key="1">
    <source>
        <dbReference type="EMBL" id="RYB01921.1"/>
    </source>
</evidence>
<dbReference type="InterPro" id="IPR025427">
    <property type="entry name" value="DUF4160"/>
</dbReference>
<accession>A0A4Q2R7J2</accession>
<dbReference type="AlphaFoldDB" id="A0A4Q2R7J2"/>
<dbReference type="EMBL" id="QYBC01000026">
    <property type="protein sequence ID" value="RYB01921.1"/>
    <property type="molecule type" value="Genomic_DNA"/>
</dbReference>